<dbReference type="RefSeq" id="WP_290362697.1">
    <property type="nucleotide sequence ID" value="NZ_JAUFQU010000001.1"/>
</dbReference>
<keyword evidence="1" id="KW-0732">Signal</keyword>
<comment type="caution">
    <text evidence="2">The sequence shown here is derived from an EMBL/GenBank/DDBJ whole genome shotgun (WGS) entry which is preliminary data.</text>
</comment>
<evidence type="ECO:0000313" key="3">
    <source>
        <dbReference type="Proteomes" id="UP001242368"/>
    </source>
</evidence>
<evidence type="ECO:0000256" key="1">
    <source>
        <dbReference type="SAM" id="SignalP"/>
    </source>
</evidence>
<dbReference type="GO" id="GO:0006508">
    <property type="term" value="P:proteolysis"/>
    <property type="evidence" value="ECO:0007669"/>
    <property type="project" value="UniProtKB-KW"/>
</dbReference>
<feature type="chain" id="PRO_5045723197" evidence="1">
    <location>
        <begin position="21"/>
        <end position="385"/>
    </location>
</feature>
<sequence length="385" mass="44102">MKINLSLVLLLNLSYGFSQQQIPVLKSNTSQVKIIENGELITDWNLDPGLDPDIYTTGKNYNSRTIKMVTDIDSVEVNLKYNETFDVAVLFEDHLYNTRFQSPELKNYSSVIPTQQHTIPFTLSVDNNIQVTSLLNNKDSIPMLFDSGASGFYLLKTAIKKYLNPTNKKITMKDISDNHFTITDLEWDHEQIYPLETTGYCCEGMFGWTAFDGKVVAIDYDTNVMTVYTKRPEISTDYEAFAIEYMKEHFCINVEIASGDKKYSGRFLFDTGYQRTAMLDPEMISKTGFPIDAQPVIQETIMYNSRNEAIPVKTVATEQLIFGRYVLENVPAQINNYNKPAGYSTNLLGNEVLKRFNIILDFQNHVVYLKPNHLFHEKYAETTKS</sequence>
<proteinExistence type="predicted"/>
<keyword evidence="2" id="KW-0378">Hydrolase</keyword>
<keyword evidence="3" id="KW-1185">Reference proteome</keyword>
<feature type="signal peptide" evidence="1">
    <location>
        <begin position="1"/>
        <end position="20"/>
    </location>
</feature>
<dbReference type="InterPro" id="IPR021109">
    <property type="entry name" value="Peptidase_aspartic_dom_sf"/>
</dbReference>
<dbReference type="Proteomes" id="UP001242368">
    <property type="component" value="Unassembled WGS sequence"/>
</dbReference>
<dbReference type="Pfam" id="PF13650">
    <property type="entry name" value="Asp_protease_2"/>
    <property type="match status" value="1"/>
</dbReference>
<dbReference type="EMBL" id="JAUFQU010000001">
    <property type="protein sequence ID" value="MDN3706634.1"/>
    <property type="molecule type" value="Genomic_DNA"/>
</dbReference>
<protein>
    <submittedName>
        <fullName evidence="2">Aspartyl protease family protein</fullName>
    </submittedName>
</protein>
<organism evidence="2 3">
    <name type="scientific">Paenimyroides ceti</name>
    <dbReference type="NCBI Taxonomy" id="395087"/>
    <lineage>
        <taxon>Bacteria</taxon>
        <taxon>Pseudomonadati</taxon>
        <taxon>Bacteroidota</taxon>
        <taxon>Flavobacteriia</taxon>
        <taxon>Flavobacteriales</taxon>
        <taxon>Flavobacteriaceae</taxon>
        <taxon>Paenimyroides</taxon>
    </lineage>
</organism>
<name>A0ABT8CR22_9FLAO</name>
<evidence type="ECO:0000313" key="2">
    <source>
        <dbReference type="EMBL" id="MDN3706634.1"/>
    </source>
</evidence>
<gene>
    <name evidence="2" type="ORF">QW060_05755</name>
</gene>
<accession>A0ABT8CR22</accession>
<reference evidence="3" key="1">
    <citation type="journal article" date="2019" name="Int. J. Syst. Evol. Microbiol.">
        <title>The Global Catalogue of Microorganisms (GCM) 10K type strain sequencing project: providing services to taxonomists for standard genome sequencing and annotation.</title>
        <authorList>
            <consortium name="The Broad Institute Genomics Platform"/>
            <consortium name="The Broad Institute Genome Sequencing Center for Infectious Disease"/>
            <person name="Wu L."/>
            <person name="Ma J."/>
        </authorList>
    </citation>
    <scope>NUCLEOTIDE SEQUENCE [LARGE SCALE GENOMIC DNA]</scope>
    <source>
        <strain evidence="3">CECT 7184</strain>
    </source>
</reference>
<dbReference type="GO" id="GO:0008233">
    <property type="term" value="F:peptidase activity"/>
    <property type="evidence" value="ECO:0007669"/>
    <property type="project" value="UniProtKB-KW"/>
</dbReference>
<dbReference type="Gene3D" id="2.40.70.10">
    <property type="entry name" value="Acid Proteases"/>
    <property type="match status" value="1"/>
</dbReference>
<keyword evidence="2" id="KW-0645">Protease</keyword>